<proteinExistence type="predicted"/>
<evidence type="ECO:0000313" key="1">
    <source>
        <dbReference type="EMBL" id="KUL30131.1"/>
    </source>
</evidence>
<comment type="caution">
    <text evidence="1">The sequence shown here is derived from an EMBL/GenBank/DDBJ whole genome shotgun (WGS) entry which is preliminary data.</text>
</comment>
<name>A0A124G9T9_CHLLI</name>
<reference evidence="1 2" key="1">
    <citation type="submission" date="2015-10" db="EMBL/GenBank/DDBJ databases">
        <title>Draft Genome Sequence of Chlorobium limicola strain Frasassi Growing under Artificial Lighting in the Frasassi Cave System.</title>
        <authorList>
            <person name="Mansor M."/>
            <person name="Macalady J."/>
        </authorList>
    </citation>
    <scope>NUCLEOTIDE SEQUENCE [LARGE SCALE GENOMIC DNA]</scope>
    <source>
        <strain evidence="1 2">Frasassi</strain>
    </source>
</reference>
<sequence>MTTTYIDGIANISLIDGIIRFDLVNITQQEKDKANIRQSGSLALSLPALLRTYEQLTQAVNKMVEDGILKRNDAQQLVSDGK</sequence>
<dbReference type="AlphaFoldDB" id="A0A124G9T9"/>
<dbReference type="Proteomes" id="UP000053937">
    <property type="component" value="Unassembled WGS sequence"/>
</dbReference>
<keyword evidence="2" id="KW-1185">Reference proteome</keyword>
<protein>
    <submittedName>
        <fullName evidence="1">Uncharacterized protein</fullName>
    </submittedName>
</protein>
<organism evidence="1 2">
    <name type="scientific">Chlorobium limicola</name>
    <dbReference type="NCBI Taxonomy" id="1092"/>
    <lineage>
        <taxon>Bacteria</taxon>
        <taxon>Pseudomonadati</taxon>
        <taxon>Chlorobiota</taxon>
        <taxon>Chlorobiia</taxon>
        <taxon>Chlorobiales</taxon>
        <taxon>Chlorobiaceae</taxon>
        <taxon>Chlorobium/Pelodictyon group</taxon>
        <taxon>Chlorobium</taxon>
    </lineage>
</organism>
<dbReference type="OrthoDB" id="595311at2"/>
<dbReference type="EMBL" id="LMBR01000105">
    <property type="protein sequence ID" value="KUL30131.1"/>
    <property type="molecule type" value="Genomic_DNA"/>
</dbReference>
<dbReference type="RefSeq" id="WP_059138835.1">
    <property type="nucleotide sequence ID" value="NZ_LMBR01000105.1"/>
</dbReference>
<accession>A0A124G9T9</accession>
<gene>
    <name evidence="1" type="ORF">ASB62_04690</name>
</gene>
<evidence type="ECO:0000313" key="2">
    <source>
        <dbReference type="Proteomes" id="UP000053937"/>
    </source>
</evidence>